<protein>
    <submittedName>
        <fullName evidence="1">Uncharacterized protein</fullName>
    </submittedName>
</protein>
<gene>
    <name evidence="1" type="ORF">LEP1GSC124_4585</name>
</gene>
<sequence length="31" mass="3493">MVWISDSITVSEMQNPLLTIFSVWTTVPIPS</sequence>
<organism evidence="1 2">
    <name type="scientific">Leptospira interrogans serovar Pyrogenes str. 200701872</name>
    <dbReference type="NCBI Taxonomy" id="1193029"/>
    <lineage>
        <taxon>Bacteria</taxon>
        <taxon>Pseudomonadati</taxon>
        <taxon>Spirochaetota</taxon>
        <taxon>Spirochaetia</taxon>
        <taxon>Leptospirales</taxon>
        <taxon>Leptospiraceae</taxon>
        <taxon>Leptospira</taxon>
    </lineage>
</organism>
<reference evidence="1 2" key="1">
    <citation type="submission" date="2013-01" db="EMBL/GenBank/DDBJ databases">
        <authorList>
            <person name="Harkins D.M."/>
            <person name="Durkin A.S."/>
            <person name="Brinkac L.M."/>
            <person name="Haft D.H."/>
            <person name="Selengut J.D."/>
            <person name="Sanka R."/>
            <person name="DePew J."/>
            <person name="Purushe J."/>
            <person name="Picardeau M."/>
            <person name="Werts C."/>
            <person name="Goarant C."/>
            <person name="Vinetz J.M."/>
            <person name="Sutton G.G."/>
            <person name="Nierman W.C."/>
            <person name="Fouts D.E."/>
        </authorList>
    </citation>
    <scope>NUCLEOTIDE SEQUENCE [LARGE SCALE GENOMIC DNA]</scope>
    <source>
        <strain evidence="1 2">200701872</strain>
    </source>
</reference>
<feature type="non-terminal residue" evidence="1">
    <location>
        <position position="31"/>
    </location>
</feature>
<accession>M6ZRY4</accession>
<comment type="caution">
    <text evidence="1">The sequence shown here is derived from an EMBL/GenBank/DDBJ whole genome shotgun (WGS) entry which is preliminary data.</text>
</comment>
<dbReference type="Proteomes" id="UP000012117">
    <property type="component" value="Unassembled WGS sequence"/>
</dbReference>
<evidence type="ECO:0000313" key="2">
    <source>
        <dbReference type="Proteomes" id="UP000012117"/>
    </source>
</evidence>
<proteinExistence type="predicted"/>
<dbReference type="EMBL" id="AKWN02000288">
    <property type="protein sequence ID" value="EMP06992.1"/>
    <property type="molecule type" value="Genomic_DNA"/>
</dbReference>
<dbReference type="AlphaFoldDB" id="M6ZRY4"/>
<name>M6ZRY4_LEPIR</name>
<evidence type="ECO:0000313" key="1">
    <source>
        <dbReference type="EMBL" id="EMP06992.1"/>
    </source>
</evidence>